<dbReference type="Proteomes" id="UP000044841">
    <property type="component" value="Unassembled WGS sequence"/>
</dbReference>
<evidence type="ECO:0000256" key="1">
    <source>
        <dbReference type="SAM" id="MobiDB-lite"/>
    </source>
</evidence>
<dbReference type="AlphaFoldDB" id="A0A0K6FSF3"/>
<gene>
    <name evidence="2" type="ORF">RSOLAG22IIIB_08147</name>
</gene>
<keyword evidence="3" id="KW-1185">Reference proteome</keyword>
<dbReference type="EMBL" id="CYGV01000569">
    <property type="protein sequence ID" value="CUA68899.1"/>
    <property type="molecule type" value="Genomic_DNA"/>
</dbReference>
<accession>A0A0K6FSF3</accession>
<evidence type="ECO:0000313" key="2">
    <source>
        <dbReference type="EMBL" id="CUA68899.1"/>
    </source>
</evidence>
<feature type="compositionally biased region" description="Polar residues" evidence="1">
    <location>
        <begin position="44"/>
        <end position="65"/>
    </location>
</feature>
<name>A0A0K6FSF3_9AGAM</name>
<protein>
    <submittedName>
        <fullName evidence="2">Uncharacterized protein</fullName>
    </submittedName>
</protein>
<feature type="compositionally biased region" description="Basic and acidic residues" evidence="1">
    <location>
        <begin position="18"/>
        <end position="34"/>
    </location>
</feature>
<feature type="region of interest" description="Disordered" evidence="1">
    <location>
        <begin position="1"/>
        <end position="66"/>
    </location>
</feature>
<organism evidence="2 3">
    <name type="scientific">Rhizoctonia solani</name>
    <dbReference type="NCBI Taxonomy" id="456999"/>
    <lineage>
        <taxon>Eukaryota</taxon>
        <taxon>Fungi</taxon>
        <taxon>Dikarya</taxon>
        <taxon>Basidiomycota</taxon>
        <taxon>Agaricomycotina</taxon>
        <taxon>Agaricomycetes</taxon>
        <taxon>Cantharellales</taxon>
        <taxon>Ceratobasidiaceae</taxon>
        <taxon>Rhizoctonia</taxon>
    </lineage>
</organism>
<proteinExistence type="predicted"/>
<evidence type="ECO:0000313" key="3">
    <source>
        <dbReference type="Proteomes" id="UP000044841"/>
    </source>
</evidence>
<reference evidence="2 3" key="1">
    <citation type="submission" date="2015-07" db="EMBL/GenBank/DDBJ databases">
        <authorList>
            <person name="Noorani M."/>
        </authorList>
    </citation>
    <scope>NUCLEOTIDE SEQUENCE [LARGE SCALE GENOMIC DNA]</scope>
    <source>
        <strain evidence="2">BBA 69670</strain>
    </source>
</reference>
<sequence length="97" mass="10696">MPSTNNSPGGAITKGKRSRQDSELCPKVHDKPVSTEEQAPPTKCQRTASQSIEEPTPMQQAQTKHQSLRGFMNLPSEILILVSRYLELLNCAPHEAV</sequence>